<name>A0A8X6WXG8_9ARAC</name>
<dbReference type="AlphaFoldDB" id="A0A8X6WXG8"/>
<keyword evidence="2" id="KW-1185">Reference proteome</keyword>
<sequence length="69" mass="7674">MTIPSILPSTEELEFSLLFSGLKCFSYDTNLTIFGGIQHVGSNGSTFNSSGDFNQLHSFRHHTVCFQQT</sequence>
<proteinExistence type="predicted"/>
<dbReference type="EMBL" id="BMAV01002766">
    <property type="protein sequence ID" value="GFY41931.1"/>
    <property type="molecule type" value="Genomic_DNA"/>
</dbReference>
<organism evidence="1 2">
    <name type="scientific">Trichonephila inaurata madagascariensis</name>
    <dbReference type="NCBI Taxonomy" id="2747483"/>
    <lineage>
        <taxon>Eukaryota</taxon>
        <taxon>Metazoa</taxon>
        <taxon>Ecdysozoa</taxon>
        <taxon>Arthropoda</taxon>
        <taxon>Chelicerata</taxon>
        <taxon>Arachnida</taxon>
        <taxon>Araneae</taxon>
        <taxon>Araneomorphae</taxon>
        <taxon>Entelegynae</taxon>
        <taxon>Araneoidea</taxon>
        <taxon>Nephilidae</taxon>
        <taxon>Trichonephila</taxon>
        <taxon>Trichonephila inaurata</taxon>
    </lineage>
</organism>
<evidence type="ECO:0000313" key="1">
    <source>
        <dbReference type="EMBL" id="GFY41931.1"/>
    </source>
</evidence>
<evidence type="ECO:0000313" key="2">
    <source>
        <dbReference type="Proteomes" id="UP000886998"/>
    </source>
</evidence>
<accession>A0A8X6WXG8</accession>
<comment type="caution">
    <text evidence="1">The sequence shown here is derived from an EMBL/GenBank/DDBJ whole genome shotgun (WGS) entry which is preliminary data.</text>
</comment>
<reference evidence="1" key="1">
    <citation type="submission" date="2020-08" db="EMBL/GenBank/DDBJ databases">
        <title>Multicomponent nature underlies the extraordinary mechanical properties of spider dragline silk.</title>
        <authorList>
            <person name="Kono N."/>
            <person name="Nakamura H."/>
            <person name="Mori M."/>
            <person name="Yoshida Y."/>
            <person name="Ohtoshi R."/>
            <person name="Malay A.D."/>
            <person name="Moran D.A.P."/>
            <person name="Tomita M."/>
            <person name="Numata K."/>
            <person name="Arakawa K."/>
        </authorList>
    </citation>
    <scope>NUCLEOTIDE SEQUENCE</scope>
</reference>
<dbReference type="Proteomes" id="UP000886998">
    <property type="component" value="Unassembled WGS sequence"/>
</dbReference>
<protein>
    <submittedName>
        <fullName evidence="1">Uncharacterized protein</fullName>
    </submittedName>
</protein>
<gene>
    <name evidence="1" type="ORF">TNIN_377281</name>
</gene>